<name>A0A1Y1MDH4_PHOPY</name>
<dbReference type="AlphaFoldDB" id="A0A1Y1MDH4"/>
<accession>A0A1Y1MDH4</accession>
<gene>
    <name evidence="4" type="ORF">PPYR_12836</name>
</gene>
<evidence type="ECO:0000313" key="4">
    <source>
        <dbReference type="EMBL" id="KAB0793216.1"/>
    </source>
</evidence>
<evidence type="ECO:0000256" key="1">
    <source>
        <dbReference type="SAM" id="MobiDB-lite"/>
    </source>
</evidence>
<sequence>MTRLLTISILVVVVTLADAYSKYGRTCQDIGCLSNEVCVLKEKTCTTYNRDECGTYPTCEKMSNVVASCEKYVCPPSQICKMDGSRPRCYDNPAVSTNREHKRPVESYQPISPDSENMPNAPVFPSNPNSHYPSNPNYPQQPAINPHYPQQPAINPNYPQQPGQYPGYPNSGVYPQLPPSGRQTTPRPNVYQPGQQYPIGGGGYTGGQVGSGYPGYPMQGANVPPRQGGGYPVQGGGYPVQGAGYPGYPGYTNTGSRYPVGGSGYPSQGGYYPAQGSYGNTGYRQNTGSNSPSFLDKITDSLKTLGLFWCVLKCVTFQMYGILT</sequence>
<feature type="compositionally biased region" description="Low complexity" evidence="1">
    <location>
        <begin position="155"/>
        <end position="172"/>
    </location>
</feature>
<dbReference type="EMBL" id="VVIM01000009">
    <property type="protein sequence ID" value="KAB0793216.1"/>
    <property type="molecule type" value="Genomic_DNA"/>
</dbReference>
<feature type="compositionally biased region" description="Gly residues" evidence="1">
    <location>
        <begin position="199"/>
        <end position="213"/>
    </location>
</feature>
<organism evidence="3">
    <name type="scientific">Photinus pyralis</name>
    <name type="common">Common eastern firefly</name>
    <name type="synonym">Lampyris pyralis</name>
    <dbReference type="NCBI Taxonomy" id="7054"/>
    <lineage>
        <taxon>Eukaryota</taxon>
        <taxon>Metazoa</taxon>
        <taxon>Ecdysozoa</taxon>
        <taxon>Arthropoda</taxon>
        <taxon>Hexapoda</taxon>
        <taxon>Insecta</taxon>
        <taxon>Pterygota</taxon>
        <taxon>Neoptera</taxon>
        <taxon>Endopterygota</taxon>
        <taxon>Coleoptera</taxon>
        <taxon>Polyphaga</taxon>
        <taxon>Elateriformia</taxon>
        <taxon>Elateroidea</taxon>
        <taxon>Lampyridae</taxon>
        <taxon>Lampyrinae</taxon>
        <taxon>Photinus</taxon>
    </lineage>
</organism>
<dbReference type="OrthoDB" id="8122555at2759"/>
<dbReference type="EMBL" id="GEZM01037824">
    <property type="protein sequence ID" value="JAV81906.1"/>
    <property type="molecule type" value="Transcribed_RNA"/>
</dbReference>
<protein>
    <recommendedName>
        <fullName evidence="6">Follistatin-like domain-containing protein</fullName>
    </recommendedName>
</protein>
<evidence type="ECO:0000313" key="5">
    <source>
        <dbReference type="Proteomes" id="UP000327044"/>
    </source>
</evidence>
<reference evidence="4 5" key="2">
    <citation type="journal article" date="2018" name="Elife">
        <title>Firefly genomes illuminate parallel origins of bioluminescence in beetles.</title>
        <authorList>
            <person name="Fallon T.R."/>
            <person name="Lower S.E."/>
            <person name="Chang C.H."/>
            <person name="Bessho-Uehara M."/>
            <person name="Martin G.J."/>
            <person name="Bewick A.J."/>
            <person name="Behringer M."/>
            <person name="Debat H.J."/>
            <person name="Wong I."/>
            <person name="Day J.C."/>
            <person name="Suvorov A."/>
            <person name="Silva C.J."/>
            <person name="Stanger-Hall K.F."/>
            <person name="Hall D.W."/>
            <person name="Schmitz R.J."/>
            <person name="Nelson D.R."/>
            <person name="Lewis S.M."/>
            <person name="Shigenobu S."/>
            <person name="Bybee S.M."/>
            <person name="Larracuente A.M."/>
            <person name="Oba Y."/>
            <person name="Weng J.K."/>
        </authorList>
    </citation>
    <scope>NUCLEOTIDE SEQUENCE [LARGE SCALE GENOMIC DNA]</scope>
    <source>
        <strain evidence="4">1611_PpyrPB1</strain>
        <tissue evidence="4">Whole body</tissue>
    </source>
</reference>
<evidence type="ECO:0008006" key="6">
    <source>
        <dbReference type="Google" id="ProtNLM"/>
    </source>
</evidence>
<dbReference type="InParanoid" id="A0A1Y1MDH4"/>
<proteinExistence type="predicted"/>
<evidence type="ECO:0000256" key="2">
    <source>
        <dbReference type="SAM" id="SignalP"/>
    </source>
</evidence>
<feature type="compositionally biased region" description="Polar residues" evidence="1">
    <location>
        <begin position="109"/>
        <end position="118"/>
    </location>
</feature>
<reference evidence="4" key="3">
    <citation type="submission" date="2019-08" db="EMBL/GenBank/DDBJ databases">
        <authorList>
            <consortium name="Photinus pyralis genome working group"/>
            <person name="Fallon T.R."/>
            <person name="Sander Lower S.E."/>
            <person name="Weng J.-K."/>
        </authorList>
    </citation>
    <scope>NUCLEOTIDE SEQUENCE</scope>
    <source>
        <strain evidence="4">1611_PpyrPB1</strain>
        <tissue evidence="4">Whole body</tissue>
    </source>
</reference>
<feature type="signal peptide" evidence="2">
    <location>
        <begin position="1"/>
        <end position="19"/>
    </location>
</feature>
<keyword evidence="5" id="KW-1185">Reference proteome</keyword>
<feature type="chain" id="PRO_5011907476" description="Follistatin-like domain-containing protein" evidence="2">
    <location>
        <begin position="20"/>
        <end position="324"/>
    </location>
</feature>
<dbReference type="Proteomes" id="UP000327044">
    <property type="component" value="Unassembled WGS sequence"/>
</dbReference>
<dbReference type="EMBL" id="GEZM01037826">
    <property type="protein sequence ID" value="JAV81904.1"/>
    <property type="molecule type" value="Transcribed_RNA"/>
</dbReference>
<dbReference type="PANTHER" id="PTHR39956:SF1">
    <property type="entry name" value="GH09530P-RELATED"/>
    <property type="match status" value="1"/>
</dbReference>
<evidence type="ECO:0000313" key="3">
    <source>
        <dbReference type="EMBL" id="JAV81906.1"/>
    </source>
</evidence>
<dbReference type="PANTHER" id="PTHR39956">
    <property type="entry name" value="GH09530P-RELATED"/>
    <property type="match status" value="1"/>
</dbReference>
<feature type="compositionally biased region" description="Low complexity" evidence="1">
    <location>
        <begin position="126"/>
        <end position="138"/>
    </location>
</feature>
<feature type="region of interest" description="Disordered" evidence="1">
    <location>
        <begin position="91"/>
        <end position="232"/>
    </location>
</feature>
<reference evidence="3" key="1">
    <citation type="journal article" date="2016" name="Sci. Rep.">
        <title>Molecular characterization of firefly nuptial gifts: a multi-omics approach sheds light on postcopulatory sexual selection.</title>
        <authorList>
            <person name="Al-Wathiqui N."/>
            <person name="Fallon T.R."/>
            <person name="South A."/>
            <person name="Weng J.K."/>
            <person name="Lewis S.M."/>
        </authorList>
    </citation>
    <scope>NUCLEOTIDE SEQUENCE</scope>
</reference>
<keyword evidence="2" id="KW-0732">Signal</keyword>